<reference evidence="1 2" key="1">
    <citation type="journal article" date="2013" name="PLoS Genet.">
        <title>The genome and development-dependent transcriptomes of Pyronema confluens: a window into fungal evolution.</title>
        <authorList>
            <person name="Traeger S."/>
            <person name="Altegoer F."/>
            <person name="Freitag M."/>
            <person name="Gabaldon T."/>
            <person name="Kempken F."/>
            <person name="Kumar A."/>
            <person name="Marcet-Houben M."/>
            <person name="Poggeler S."/>
            <person name="Stajich J.E."/>
            <person name="Nowrousian M."/>
        </authorList>
    </citation>
    <scope>NUCLEOTIDE SEQUENCE [LARGE SCALE GENOMIC DNA]</scope>
    <source>
        <strain evidence="2">CBS 100304</strain>
        <tissue evidence="1">Vegetative mycelium</tissue>
    </source>
</reference>
<evidence type="ECO:0000313" key="1">
    <source>
        <dbReference type="EMBL" id="CCX10394.1"/>
    </source>
</evidence>
<dbReference type="EMBL" id="HF935540">
    <property type="protein sequence ID" value="CCX10394.1"/>
    <property type="molecule type" value="Genomic_DNA"/>
</dbReference>
<dbReference type="AlphaFoldDB" id="U4L3X0"/>
<keyword evidence="2" id="KW-1185">Reference proteome</keyword>
<name>U4L3X0_PYROM</name>
<sequence>MTIDFLSAQPDDLFLFFLACPVSFSPAARRRGRLSFQRACVPQVRSPATRCCNCCSPRSCTKPSSLVLRTTPVRRCASSRSFPLPSLYCTSDHRLAPVLTGLRNSRVQFHKSKCENSVTPASIAPLLE</sequence>
<accession>U4L3X0</accession>
<gene>
    <name evidence="1" type="ORF">PCON_09988</name>
</gene>
<protein>
    <submittedName>
        <fullName evidence="1">Uncharacterized protein</fullName>
    </submittedName>
</protein>
<evidence type="ECO:0000313" key="2">
    <source>
        <dbReference type="Proteomes" id="UP000018144"/>
    </source>
</evidence>
<organism evidence="1 2">
    <name type="scientific">Pyronema omphalodes (strain CBS 100304)</name>
    <name type="common">Pyronema confluens</name>
    <dbReference type="NCBI Taxonomy" id="1076935"/>
    <lineage>
        <taxon>Eukaryota</taxon>
        <taxon>Fungi</taxon>
        <taxon>Dikarya</taxon>
        <taxon>Ascomycota</taxon>
        <taxon>Pezizomycotina</taxon>
        <taxon>Pezizomycetes</taxon>
        <taxon>Pezizales</taxon>
        <taxon>Pyronemataceae</taxon>
        <taxon>Pyronema</taxon>
    </lineage>
</organism>
<dbReference type="Proteomes" id="UP000018144">
    <property type="component" value="Unassembled WGS sequence"/>
</dbReference>
<proteinExistence type="predicted"/>